<evidence type="ECO:0000256" key="1">
    <source>
        <dbReference type="SAM" id="Coils"/>
    </source>
</evidence>
<accession>A0A7S4N254</accession>
<dbReference type="InterPro" id="IPR005114">
    <property type="entry name" value="Helicase_assoc"/>
</dbReference>
<feature type="region of interest" description="Disordered" evidence="2">
    <location>
        <begin position="614"/>
        <end position="652"/>
    </location>
</feature>
<dbReference type="Pfam" id="PF03457">
    <property type="entry name" value="HA"/>
    <property type="match status" value="4"/>
</dbReference>
<feature type="compositionally biased region" description="Polar residues" evidence="2">
    <location>
        <begin position="639"/>
        <end position="650"/>
    </location>
</feature>
<feature type="domain" description="Helicase-associated" evidence="3">
    <location>
        <begin position="258"/>
        <end position="325"/>
    </location>
</feature>
<keyword evidence="1" id="KW-0175">Coiled coil</keyword>
<organism evidence="4">
    <name type="scientific">Odontella aurita</name>
    <dbReference type="NCBI Taxonomy" id="265563"/>
    <lineage>
        <taxon>Eukaryota</taxon>
        <taxon>Sar</taxon>
        <taxon>Stramenopiles</taxon>
        <taxon>Ochrophyta</taxon>
        <taxon>Bacillariophyta</taxon>
        <taxon>Mediophyceae</taxon>
        <taxon>Biddulphiophycidae</taxon>
        <taxon>Eupodiscales</taxon>
        <taxon>Odontellaceae</taxon>
        <taxon>Odontella</taxon>
    </lineage>
</organism>
<feature type="compositionally biased region" description="Polar residues" evidence="2">
    <location>
        <begin position="441"/>
        <end position="473"/>
    </location>
</feature>
<proteinExistence type="predicted"/>
<dbReference type="AlphaFoldDB" id="A0A7S4N254"/>
<feature type="compositionally biased region" description="Acidic residues" evidence="2">
    <location>
        <begin position="89"/>
        <end position="103"/>
    </location>
</feature>
<feature type="compositionally biased region" description="Basic and acidic residues" evidence="2">
    <location>
        <begin position="621"/>
        <end position="637"/>
    </location>
</feature>
<feature type="region of interest" description="Disordered" evidence="2">
    <location>
        <begin position="422"/>
        <end position="510"/>
    </location>
</feature>
<sequence length="745" mass="81173">MSDPILDGLLGSGEAHEGDVDDEEDDEGVYDEDEGEGASEDDDYEDKGGPEAIPSAPETVPSAAAWRADDDDGGGDGHDTESYASGDEKCEEDNESGDDEDEECTIPMAAVKTEAGETAADVSQLGFGPKADEAWLQRLRELYQYKAEFGDALVPQEYERNRGLGEWVYRQRVQYRNLTQGKPSNLTPERIRALHDVGFAFVGRGSDASAGRASTSPAVSEGPAPLAPSRRRTPLAVASKGKSKKSAKPLTAAAARNQDTWNLRLEQLREYYDEHSTFAVPQKYEQNPKLGYWVSEQRKQFMYWAKGKPSGLSRERMGLLYDIGFPLPKPPANQNPALSSPVKVTGAGDAWLVRLNELREYRVANGNYAVPQKYEKNPKLGYWVSEQRKQFMYFLRGKTSSMTQPRMRALFNIGFPWSMPKRPAGAGAKPASPPASGGSTVARSATAKSPSTGQRSSTGGAQTLQRGASTTGGNDEATVSCPGPRPSHGEPIARANAAGDDGLGGVPEMGAAVGPSVSAAASLRENEHAAASTTQDAWAQCLEELRLFHNEHGHCLVPQTYDLNRKLGLWVSQQRIQYQHWVNGDVSSLTRDKIRRLKELGFSWNGRSSISADMVPRVSSGKRERESFGDISMDKRSCHSPTDNSASPPQASKDVIAAVGVVSPLPIMNPPPSLLDTVETSSFSEDVLKRLQTEEEELRKEFDTARAQFEAVQSQLGDARMEHEELQKQLSDIKGSLTKIVSMIS</sequence>
<feature type="domain" description="Helicase-associated" evidence="3">
    <location>
        <begin position="349"/>
        <end position="415"/>
    </location>
</feature>
<dbReference type="Gene3D" id="6.10.140.530">
    <property type="match status" value="4"/>
</dbReference>
<feature type="compositionally biased region" description="Acidic residues" evidence="2">
    <location>
        <begin position="19"/>
        <end position="45"/>
    </location>
</feature>
<dbReference type="EMBL" id="HBKQ01038604">
    <property type="protein sequence ID" value="CAE2260796.1"/>
    <property type="molecule type" value="Transcribed_RNA"/>
</dbReference>
<feature type="coiled-coil region" evidence="1">
    <location>
        <begin position="681"/>
        <end position="729"/>
    </location>
</feature>
<feature type="domain" description="Helicase-associated" evidence="3">
    <location>
        <begin position="535"/>
        <end position="602"/>
    </location>
</feature>
<evidence type="ECO:0000313" key="4">
    <source>
        <dbReference type="EMBL" id="CAE2260796.1"/>
    </source>
</evidence>
<feature type="domain" description="Helicase-associated" evidence="3">
    <location>
        <begin position="132"/>
        <end position="199"/>
    </location>
</feature>
<feature type="region of interest" description="Disordered" evidence="2">
    <location>
        <begin position="1"/>
        <end position="103"/>
    </location>
</feature>
<feature type="region of interest" description="Disordered" evidence="2">
    <location>
        <begin position="208"/>
        <end position="253"/>
    </location>
</feature>
<gene>
    <name evidence="4" type="ORF">OAUR00152_LOCUS26689</name>
</gene>
<name>A0A7S4N254_9STRA</name>
<protein>
    <recommendedName>
        <fullName evidence="3">Helicase-associated domain-containing protein</fullName>
    </recommendedName>
</protein>
<evidence type="ECO:0000256" key="2">
    <source>
        <dbReference type="SAM" id="MobiDB-lite"/>
    </source>
</evidence>
<reference evidence="4" key="1">
    <citation type="submission" date="2021-01" db="EMBL/GenBank/DDBJ databases">
        <authorList>
            <person name="Corre E."/>
            <person name="Pelletier E."/>
            <person name="Niang G."/>
            <person name="Scheremetjew M."/>
            <person name="Finn R."/>
            <person name="Kale V."/>
            <person name="Holt S."/>
            <person name="Cochrane G."/>
            <person name="Meng A."/>
            <person name="Brown T."/>
            <person name="Cohen L."/>
        </authorList>
    </citation>
    <scope>NUCLEOTIDE SEQUENCE</scope>
    <source>
        <strain evidence="4">Isolate 1302-5</strain>
    </source>
</reference>
<dbReference type="PANTHER" id="PTHR33418:SF1">
    <property type="entry name" value="HELICASE-ASSOCIATED DOMAIN-CONTAINING PROTEIN"/>
    <property type="match status" value="1"/>
</dbReference>
<evidence type="ECO:0000259" key="3">
    <source>
        <dbReference type="Pfam" id="PF03457"/>
    </source>
</evidence>
<dbReference type="PANTHER" id="PTHR33418">
    <property type="entry name" value="HELICASE-ASSOCIATED"/>
    <property type="match status" value="1"/>
</dbReference>
<feature type="compositionally biased region" description="Low complexity" evidence="2">
    <location>
        <begin position="423"/>
        <end position="439"/>
    </location>
</feature>